<feature type="compositionally biased region" description="Polar residues" evidence="12">
    <location>
        <begin position="756"/>
        <end position="778"/>
    </location>
</feature>
<feature type="compositionally biased region" description="Low complexity" evidence="12">
    <location>
        <begin position="177"/>
        <end position="187"/>
    </location>
</feature>
<dbReference type="InterPro" id="IPR050888">
    <property type="entry name" value="ZnF_C2H2-type_TF"/>
</dbReference>
<dbReference type="FunFam" id="3.30.160.60:FF:000185">
    <property type="entry name" value="zinc finger protein 319"/>
    <property type="match status" value="1"/>
</dbReference>
<reference evidence="15" key="1">
    <citation type="submission" date="2021-02" db="EMBL/GenBank/DDBJ databases">
        <authorList>
            <person name="Nowell W R."/>
        </authorList>
    </citation>
    <scope>NUCLEOTIDE SEQUENCE</scope>
</reference>
<evidence type="ECO:0000259" key="13">
    <source>
        <dbReference type="PROSITE" id="PS50157"/>
    </source>
</evidence>
<feature type="region of interest" description="Disordered" evidence="12">
    <location>
        <begin position="373"/>
        <end position="413"/>
    </location>
</feature>
<keyword evidence="10" id="KW-0539">Nucleus</keyword>
<comment type="subcellular location">
    <subcellularLocation>
        <location evidence="1">Nucleus</location>
    </subcellularLocation>
</comment>
<evidence type="ECO:0000256" key="9">
    <source>
        <dbReference type="ARBA" id="ARBA00023163"/>
    </source>
</evidence>
<dbReference type="InterPro" id="IPR013087">
    <property type="entry name" value="Znf_C2H2_type"/>
</dbReference>
<feature type="compositionally biased region" description="Acidic residues" evidence="12">
    <location>
        <begin position="229"/>
        <end position="247"/>
    </location>
</feature>
<dbReference type="AlphaFoldDB" id="A0A819JJD8"/>
<feature type="compositionally biased region" description="Low complexity" evidence="12">
    <location>
        <begin position="493"/>
        <end position="503"/>
    </location>
</feature>
<organism evidence="15 16">
    <name type="scientific">Adineta steineri</name>
    <dbReference type="NCBI Taxonomy" id="433720"/>
    <lineage>
        <taxon>Eukaryota</taxon>
        <taxon>Metazoa</taxon>
        <taxon>Spiralia</taxon>
        <taxon>Gnathifera</taxon>
        <taxon>Rotifera</taxon>
        <taxon>Eurotatoria</taxon>
        <taxon>Bdelloidea</taxon>
        <taxon>Adinetida</taxon>
        <taxon>Adinetidae</taxon>
        <taxon>Adineta</taxon>
    </lineage>
</organism>
<keyword evidence="7" id="KW-0805">Transcription regulation</keyword>
<dbReference type="Proteomes" id="UP000663844">
    <property type="component" value="Unassembled WGS sequence"/>
</dbReference>
<keyword evidence="4" id="KW-0677">Repeat</keyword>
<dbReference type="GO" id="GO:0005634">
    <property type="term" value="C:nucleus"/>
    <property type="evidence" value="ECO:0007669"/>
    <property type="project" value="UniProtKB-SubCell"/>
</dbReference>
<keyword evidence="8" id="KW-0238">DNA-binding</keyword>
<dbReference type="EMBL" id="CAJNOG010000226">
    <property type="protein sequence ID" value="CAF1094126.1"/>
    <property type="molecule type" value="Genomic_DNA"/>
</dbReference>
<dbReference type="PROSITE" id="PS50157">
    <property type="entry name" value="ZINC_FINGER_C2H2_2"/>
    <property type="match status" value="3"/>
</dbReference>
<accession>A0A819JJD8</accession>
<feature type="region of interest" description="Disordered" evidence="12">
    <location>
        <begin position="142"/>
        <end position="197"/>
    </location>
</feature>
<comment type="caution">
    <text evidence="15">The sequence shown here is derived from an EMBL/GenBank/DDBJ whole genome shotgun (WGS) entry which is preliminary data.</text>
</comment>
<feature type="compositionally biased region" description="Polar residues" evidence="12">
    <location>
        <begin position="555"/>
        <end position="568"/>
    </location>
</feature>
<dbReference type="Gene3D" id="3.30.160.60">
    <property type="entry name" value="Classic Zinc Finger"/>
    <property type="match status" value="2"/>
</dbReference>
<dbReference type="SMART" id="SM00355">
    <property type="entry name" value="ZnF_C2H2"/>
    <property type="match status" value="5"/>
</dbReference>
<feature type="region of interest" description="Disordered" evidence="12">
    <location>
        <begin position="484"/>
        <end position="511"/>
    </location>
</feature>
<evidence type="ECO:0000313" key="16">
    <source>
        <dbReference type="Proteomes" id="UP000663844"/>
    </source>
</evidence>
<dbReference type="Pfam" id="PF00096">
    <property type="entry name" value="zf-C2H2"/>
    <property type="match status" value="2"/>
</dbReference>
<proteinExistence type="inferred from homology"/>
<evidence type="ECO:0000256" key="12">
    <source>
        <dbReference type="SAM" id="MobiDB-lite"/>
    </source>
</evidence>
<evidence type="ECO:0000256" key="3">
    <source>
        <dbReference type="ARBA" id="ARBA00022723"/>
    </source>
</evidence>
<evidence type="ECO:0000313" key="14">
    <source>
        <dbReference type="EMBL" id="CAF1094126.1"/>
    </source>
</evidence>
<evidence type="ECO:0000256" key="5">
    <source>
        <dbReference type="ARBA" id="ARBA00022771"/>
    </source>
</evidence>
<name>A0A819JJD8_9BILA</name>
<keyword evidence="6" id="KW-0862">Zinc</keyword>
<evidence type="ECO:0000256" key="8">
    <source>
        <dbReference type="ARBA" id="ARBA00023125"/>
    </source>
</evidence>
<dbReference type="PANTHER" id="PTHR24406">
    <property type="entry name" value="TRANSCRIPTIONAL REPRESSOR CTCFL-RELATED"/>
    <property type="match status" value="1"/>
</dbReference>
<keyword evidence="9" id="KW-0804">Transcription</keyword>
<feature type="domain" description="C2H2-type" evidence="13">
    <location>
        <begin position="690"/>
        <end position="718"/>
    </location>
</feature>
<dbReference type="SUPFAM" id="SSF57667">
    <property type="entry name" value="beta-beta-alpha zinc fingers"/>
    <property type="match status" value="2"/>
</dbReference>
<feature type="domain" description="C2H2-type" evidence="13">
    <location>
        <begin position="634"/>
        <end position="661"/>
    </location>
</feature>
<evidence type="ECO:0000313" key="15">
    <source>
        <dbReference type="EMBL" id="CAF3930097.1"/>
    </source>
</evidence>
<evidence type="ECO:0000256" key="6">
    <source>
        <dbReference type="ARBA" id="ARBA00022833"/>
    </source>
</evidence>
<feature type="region of interest" description="Disordered" evidence="12">
    <location>
        <begin position="731"/>
        <end position="778"/>
    </location>
</feature>
<gene>
    <name evidence="14" type="ORF">JYZ213_LOCUS21007</name>
    <name evidence="15" type="ORF">OXD698_LOCUS25526</name>
</gene>
<feature type="region of interest" description="Disordered" evidence="12">
    <location>
        <begin position="537"/>
        <end position="572"/>
    </location>
</feature>
<feature type="compositionally biased region" description="Polar residues" evidence="12">
    <location>
        <begin position="373"/>
        <end position="387"/>
    </location>
</feature>
<feature type="domain" description="C2H2-type" evidence="13">
    <location>
        <begin position="662"/>
        <end position="689"/>
    </location>
</feature>
<comment type="similarity">
    <text evidence="2">Belongs to the krueppel C2H2-type zinc-finger protein family.</text>
</comment>
<keyword evidence="5 11" id="KW-0863">Zinc-finger</keyword>
<feature type="compositionally biased region" description="Basic and acidic residues" evidence="12">
    <location>
        <begin position="254"/>
        <end position="264"/>
    </location>
</feature>
<dbReference type="GO" id="GO:0003677">
    <property type="term" value="F:DNA binding"/>
    <property type="evidence" value="ECO:0007669"/>
    <property type="project" value="UniProtKB-KW"/>
</dbReference>
<evidence type="ECO:0000256" key="10">
    <source>
        <dbReference type="ARBA" id="ARBA00023242"/>
    </source>
</evidence>
<dbReference type="GO" id="GO:0008270">
    <property type="term" value="F:zinc ion binding"/>
    <property type="evidence" value="ECO:0007669"/>
    <property type="project" value="UniProtKB-KW"/>
</dbReference>
<feature type="compositionally biased region" description="Polar residues" evidence="12">
    <location>
        <begin position="401"/>
        <end position="412"/>
    </location>
</feature>
<dbReference type="Proteomes" id="UP000663845">
    <property type="component" value="Unassembled WGS sequence"/>
</dbReference>
<protein>
    <recommendedName>
        <fullName evidence="13">C2H2-type domain-containing protein</fullName>
    </recommendedName>
</protein>
<feature type="compositionally biased region" description="Acidic residues" evidence="12">
    <location>
        <begin position="151"/>
        <end position="169"/>
    </location>
</feature>
<evidence type="ECO:0000256" key="11">
    <source>
        <dbReference type="PROSITE-ProRule" id="PRU00042"/>
    </source>
</evidence>
<evidence type="ECO:0000256" key="2">
    <source>
        <dbReference type="ARBA" id="ARBA00006991"/>
    </source>
</evidence>
<evidence type="ECO:0000256" key="7">
    <source>
        <dbReference type="ARBA" id="ARBA00023015"/>
    </source>
</evidence>
<dbReference type="EMBL" id="CAJOAZ010002450">
    <property type="protein sequence ID" value="CAF3930097.1"/>
    <property type="molecule type" value="Genomic_DNA"/>
</dbReference>
<dbReference type="FunFam" id="3.30.160.60:FF:001485">
    <property type="entry name" value="Krueppel-related zinc finger protein"/>
    <property type="match status" value="1"/>
</dbReference>
<feature type="region of interest" description="Disordered" evidence="12">
    <location>
        <begin position="220"/>
        <end position="264"/>
    </location>
</feature>
<evidence type="ECO:0000256" key="1">
    <source>
        <dbReference type="ARBA" id="ARBA00004123"/>
    </source>
</evidence>
<dbReference type="PROSITE" id="PS00028">
    <property type="entry name" value="ZINC_FINGER_C2H2_1"/>
    <property type="match status" value="4"/>
</dbReference>
<dbReference type="Pfam" id="PF13912">
    <property type="entry name" value="zf-C2H2_6"/>
    <property type="match status" value="1"/>
</dbReference>
<dbReference type="InterPro" id="IPR036236">
    <property type="entry name" value="Znf_C2H2_sf"/>
</dbReference>
<sequence>MTVCIPKRDRCRLCFSLILRDRSTLFSSICCQKYYHLFKHIQRTKIPFKKYNPYKIKISNRTVCFQELILRYLNAQIDPIKNFSNFICYDCSRVLLDIEQCAKYLRKTIKQLKVKFNKSNRLVTSSLSATIQRKKKLMKSVKIEPLPISNSDDDDEFDDIDDDDDDEETDHEHNDTKPSLSTSIISSHRSKSLNYTPPSSSLLGNSLANAARHNIINRSNTNFECNNNNEDDDDGDDEEEEEEDEDAIINSRSKFHETKPKNLPEFLRKNVPSNLNPSDPTFSLLNETNPNLFQLRLAHMMANVAALSSSSSGHNNNNNNNDGNNVNSMMNTFAHMQQNILLKILNDPIAAAQAAQVATAAATSITQNKVNLSPMSLLTPNNKQSGSGRKRKSTPEKRIISNHQSTENNNDISPAIEYESINNSTENINNQDILDHPLELTYKNIQRSNPVSSSTDIQNLMINPRKENGSPSNLGQFYQHIDEDRKESATPNDSSLSLSPSDTRSPKFLKRKRLSTSGQYDYLNTLNNLSMVNLPQTTTDLLSPNHHHHHHQQQTTINDDNNSNIHQRQQQHKLEPRSCAECGKVLFTDKALLLHCQTHAKNVKQCWICGINDDDIKKHIHTEHGNQKFTNTGFRCQHCEKVFPVFADLETHTKEHSKKKPFECPICNKRFGQQGNLSCHLRIHSGVKPFTCTSCGKAFRHSNSLRRHARTVHSASRGLTTTTNSLLLPHTTTSLSNDLKSEPFDDVSSGLMIPSDDNSSSDDGMPSPSISNAQVDSD</sequence>
<keyword evidence="3" id="KW-0479">Metal-binding</keyword>
<evidence type="ECO:0000256" key="4">
    <source>
        <dbReference type="ARBA" id="ARBA00022737"/>
    </source>
</evidence>